<gene>
    <name evidence="2" type="ORF">SSLN_LOCUS7810</name>
</gene>
<reference evidence="2 3" key="2">
    <citation type="submission" date="2018-11" db="EMBL/GenBank/DDBJ databases">
        <authorList>
            <consortium name="Pathogen Informatics"/>
        </authorList>
    </citation>
    <scope>NUCLEOTIDE SEQUENCE [LARGE SCALE GENOMIC DNA]</scope>
    <source>
        <strain evidence="2 3">NST_G2</strain>
    </source>
</reference>
<keyword evidence="3" id="KW-1185">Reference proteome</keyword>
<dbReference type="AlphaFoldDB" id="A0A183SUB2"/>
<feature type="compositionally biased region" description="Basic and acidic residues" evidence="1">
    <location>
        <begin position="21"/>
        <end position="30"/>
    </location>
</feature>
<feature type="region of interest" description="Disordered" evidence="1">
    <location>
        <begin position="1"/>
        <end position="30"/>
    </location>
</feature>
<evidence type="ECO:0000313" key="4">
    <source>
        <dbReference type="WBParaSite" id="SSLN_0000810701-mRNA-1"/>
    </source>
</evidence>
<dbReference type="EMBL" id="UYSU01034322">
    <property type="protein sequence ID" value="VDL94195.1"/>
    <property type="molecule type" value="Genomic_DNA"/>
</dbReference>
<reference evidence="4" key="1">
    <citation type="submission" date="2016-06" db="UniProtKB">
        <authorList>
            <consortium name="WormBaseParasite"/>
        </authorList>
    </citation>
    <scope>IDENTIFICATION</scope>
</reference>
<evidence type="ECO:0000313" key="2">
    <source>
        <dbReference type="EMBL" id="VDL94195.1"/>
    </source>
</evidence>
<proteinExistence type="predicted"/>
<organism evidence="4">
    <name type="scientific">Schistocephalus solidus</name>
    <name type="common">Tapeworm</name>
    <dbReference type="NCBI Taxonomy" id="70667"/>
    <lineage>
        <taxon>Eukaryota</taxon>
        <taxon>Metazoa</taxon>
        <taxon>Spiralia</taxon>
        <taxon>Lophotrochozoa</taxon>
        <taxon>Platyhelminthes</taxon>
        <taxon>Cestoda</taxon>
        <taxon>Eucestoda</taxon>
        <taxon>Diphyllobothriidea</taxon>
        <taxon>Diphyllobothriidae</taxon>
        <taxon>Schistocephalus</taxon>
    </lineage>
</organism>
<protein>
    <submittedName>
        <fullName evidence="2 4">Uncharacterized protein</fullName>
    </submittedName>
</protein>
<evidence type="ECO:0000313" key="3">
    <source>
        <dbReference type="Proteomes" id="UP000275846"/>
    </source>
</evidence>
<sequence>MDVVAADREIDQKMQQQQKGGGEKLGHHETSGIALYKTVRSGEKIKETSASVVGEKNYPPAAVAEGVRTRVRVRACTLTHDEIQKNDK</sequence>
<feature type="compositionally biased region" description="Basic and acidic residues" evidence="1">
    <location>
        <begin position="1"/>
        <end position="12"/>
    </location>
</feature>
<dbReference type="Proteomes" id="UP000275846">
    <property type="component" value="Unassembled WGS sequence"/>
</dbReference>
<evidence type="ECO:0000256" key="1">
    <source>
        <dbReference type="SAM" id="MobiDB-lite"/>
    </source>
</evidence>
<accession>A0A183SUB2</accession>
<dbReference type="WBParaSite" id="SSLN_0000810701-mRNA-1">
    <property type="protein sequence ID" value="SSLN_0000810701-mRNA-1"/>
    <property type="gene ID" value="SSLN_0000810701"/>
</dbReference>
<name>A0A183SUB2_SCHSO</name>